<organism evidence="2 3">
    <name type="scientific">Adhaeretor mobilis</name>
    <dbReference type="NCBI Taxonomy" id="1930276"/>
    <lineage>
        <taxon>Bacteria</taxon>
        <taxon>Pseudomonadati</taxon>
        <taxon>Planctomycetota</taxon>
        <taxon>Planctomycetia</taxon>
        <taxon>Pirellulales</taxon>
        <taxon>Lacipirellulaceae</taxon>
        <taxon>Adhaeretor</taxon>
    </lineage>
</organism>
<dbReference type="PROSITE" id="PS51411">
    <property type="entry name" value="PSP1_C"/>
    <property type="match status" value="1"/>
</dbReference>
<dbReference type="RefSeq" id="WP_145060953.1">
    <property type="nucleotide sequence ID" value="NZ_CP036263.1"/>
</dbReference>
<name>A0A517MY33_9BACT</name>
<proteinExistence type="predicted"/>
<dbReference type="EMBL" id="CP036263">
    <property type="protein sequence ID" value="QDS99784.1"/>
    <property type="molecule type" value="Genomic_DNA"/>
</dbReference>
<feature type="domain" description="PSP1 C-terminal" evidence="1">
    <location>
        <begin position="59"/>
        <end position="144"/>
    </location>
</feature>
<dbReference type="Proteomes" id="UP000319852">
    <property type="component" value="Chromosome"/>
</dbReference>
<evidence type="ECO:0000259" key="1">
    <source>
        <dbReference type="PROSITE" id="PS51411"/>
    </source>
</evidence>
<dbReference type="KEGG" id="amob:HG15A2_31150"/>
<dbReference type="OrthoDB" id="287205at2"/>
<dbReference type="AlphaFoldDB" id="A0A517MY33"/>
<reference evidence="2 3" key="1">
    <citation type="submission" date="2019-02" db="EMBL/GenBank/DDBJ databases">
        <title>Deep-cultivation of Planctomycetes and their phenomic and genomic characterization uncovers novel biology.</title>
        <authorList>
            <person name="Wiegand S."/>
            <person name="Jogler M."/>
            <person name="Boedeker C."/>
            <person name="Pinto D."/>
            <person name="Vollmers J."/>
            <person name="Rivas-Marin E."/>
            <person name="Kohn T."/>
            <person name="Peeters S.H."/>
            <person name="Heuer A."/>
            <person name="Rast P."/>
            <person name="Oberbeckmann S."/>
            <person name="Bunk B."/>
            <person name="Jeske O."/>
            <person name="Meyerdierks A."/>
            <person name="Storesund J.E."/>
            <person name="Kallscheuer N."/>
            <person name="Luecker S."/>
            <person name="Lage O.M."/>
            <person name="Pohl T."/>
            <person name="Merkel B.J."/>
            <person name="Hornburger P."/>
            <person name="Mueller R.-W."/>
            <person name="Bruemmer F."/>
            <person name="Labrenz M."/>
            <person name="Spormann A.M."/>
            <person name="Op den Camp H."/>
            <person name="Overmann J."/>
            <person name="Amann R."/>
            <person name="Jetten M.S.M."/>
            <person name="Mascher T."/>
            <person name="Medema M.H."/>
            <person name="Devos D.P."/>
            <person name="Kaster A.-K."/>
            <person name="Ovreas L."/>
            <person name="Rohde M."/>
            <person name="Galperin M.Y."/>
            <person name="Jogler C."/>
        </authorList>
    </citation>
    <scope>NUCLEOTIDE SEQUENCE [LARGE SCALE GENOMIC DNA]</scope>
    <source>
        <strain evidence="2 3">HG15A2</strain>
    </source>
</reference>
<keyword evidence="3" id="KW-1185">Reference proteome</keyword>
<protein>
    <recommendedName>
        <fullName evidence="1">PSP1 C-terminal domain-containing protein</fullName>
    </recommendedName>
</protein>
<dbReference type="Pfam" id="PF04468">
    <property type="entry name" value="PSP1"/>
    <property type="match status" value="1"/>
</dbReference>
<accession>A0A517MY33</accession>
<gene>
    <name evidence="2" type="ORF">HG15A2_31150</name>
</gene>
<sequence>MAHHFVRYGLLGNVGCFVAVDALLYPRGKRVIIRSPRGLEVGEVLSQTEKSMEARGTDGQILRPMGVEDDLLEARLNKHRHAAFEACSTLLAKNQIEATLMDVEHLFDGQGLFFYFFGDPPAAAKSLTQELAATYETSVEFRKFSETLAEGCGPGCGTEEAMGQGGCASCTSCAVASACKK</sequence>
<evidence type="ECO:0000313" key="3">
    <source>
        <dbReference type="Proteomes" id="UP000319852"/>
    </source>
</evidence>
<evidence type="ECO:0000313" key="2">
    <source>
        <dbReference type="EMBL" id="QDS99784.1"/>
    </source>
</evidence>
<dbReference type="InterPro" id="IPR007557">
    <property type="entry name" value="PSP1_C"/>
</dbReference>